<organism evidence="2 3">
    <name type="scientific">Mucilaginibacter ginsenosidivorax</name>
    <dbReference type="NCBI Taxonomy" id="862126"/>
    <lineage>
        <taxon>Bacteria</taxon>
        <taxon>Pseudomonadati</taxon>
        <taxon>Bacteroidota</taxon>
        <taxon>Sphingobacteriia</taxon>
        <taxon>Sphingobacteriales</taxon>
        <taxon>Sphingobacteriaceae</taxon>
        <taxon>Mucilaginibacter</taxon>
    </lineage>
</organism>
<keyword evidence="3" id="KW-1185">Reference proteome</keyword>
<sequence length="108" mass="12254">MKKNKVNIIYSWLLLVCFIAGQYMVYTHQHHLLKGISKSVSVSNTHPQQTVKEKCDMCDAMHHNFAVIHNALYATHQTAVMHVFKACDYDFVSFSLVLTAGRAPPVFS</sequence>
<dbReference type="RefSeq" id="WP_147054598.1">
    <property type="nucleotide sequence ID" value="NZ_CP042437.1"/>
</dbReference>
<keyword evidence="1" id="KW-1133">Transmembrane helix</keyword>
<protein>
    <recommendedName>
        <fullName evidence="4">DUF2946 domain-containing protein</fullName>
    </recommendedName>
</protein>
<evidence type="ECO:0000256" key="1">
    <source>
        <dbReference type="SAM" id="Phobius"/>
    </source>
</evidence>
<dbReference type="KEGG" id="mgk:FSB76_14835"/>
<reference evidence="2 3" key="1">
    <citation type="journal article" date="2013" name="J. Microbiol.">
        <title>Mucilaginibacter ginsenosidivorax sp. nov., with ginsenoside converting activity isolated from sediment.</title>
        <authorList>
            <person name="Kim J.K."/>
            <person name="Choi T.E."/>
            <person name="Liu Q.M."/>
            <person name="Park H.Y."/>
            <person name="Yi T.H."/>
            <person name="Yoon M.H."/>
            <person name="Kim S.C."/>
            <person name="Im W.T."/>
        </authorList>
    </citation>
    <scope>NUCLEOTIDE SEQUENCE [LARGE SCALE GENOMIC DNA]</scope>
    <source>
        <strain evidence="2 3">KHI28</strain>
    </source>
</reference>
<evidence type="ECO:0008006" key="4">
    <source>
        <dbReference type="Google" id="ProtNLM"/>
    </source>
</evidence>
<dbReference type="AlphaFoldDB" id="A0A5B8W039"/>
<feature type="transmembrane region" description="Helical" evidence="1">
    <location>
        <begin position="7"/>
        <end position="26"/>
    </location>
</feature>
<keyword evidence="1" id="KW-0812">Transmembrane</keyword>
<name>A0A5B8W039_9SPHI</name>
<gene>
    <name evidence="2" type="ORF">FSB76_14835</name>
</gene>
<dbReference type="OrthoDB" id="797432at2"/>
<evidence type="ECO:0000313" key="2">
    <source>
        <dbReference type="EMBL" id="QEC77159.1"/>
    </source>
</evidence>
<proteinExistence type="predicted"/>
<dbReference type="EMBL" id="CP042437">
    <property type="protein sequence ID" value="QEC77159.1"/>
    <property type="molecule type" value="Genomic_DNA"/>
</dbReference>
<keyword evidence="1" id="KW-0472">Membrane</keyword>
<accession>A0A5B8W039</accession>
<dbReference type="Proteomes" id="UP000321362">
    <property type="component" value="Chromosome"/>
</dbReference>
<evidence type="ECO:0000313" key="3">
    <source>
        <dbReference type="Proteomes" id="UP000321362"/>
    </source>
</evidence>